<evidence type="ECO:0000256" key="5">
    <source>
        <dbReference type="ARBA" id="ARBA00022842"/>
    </source>
</evidence>
<sequence length="462" mass="53030">MKSSRSRPAISQTFSSRLNRGGDKVIATARPSAPWVAGAYCLPIVGLRNDLNGSALQYIRLTNMFDAFSPYIYKNKTGVIEISRAMKLHREDNSFTERQFDFIVRFKVELEVHLSNYFGTRVMLAIYGSTLNGFGTCSCDVDLSLSFPAGPPKGKVLVGGRVCPDLVMREVAKALVDYPNARDEQYICAKVPIVRFRGKDMDIEADISYRNDLALHNTQLLRQYCKWDEERLPTLGVWIKTWAKRCGVGDASKGSLSSYAWILMLVHYLQRTEPIRLLPFLQYGMHNPSEDQYVNGWNVDFWKFVDVGQSQRIGISTYELFVGFLDYFSNHFQYDKHIVQVNTPGNVVKMGRWYRCPLVIRDPFELDHNLAQGVDDDMFRYIRSCMKHSRQVFMDQNLRAEFLVSKGFRRGTHEKVRMNDGLLREYGAHLLHACVPVQQPPVRQFNDRDRTMSCSTNTSASQ</sequence>
<feature type="domain" description="Poly(A) RNA polymerase mitochondrial-like central palm" evidence="7">
    <location>
        <begin position="82"/>
        <end position="225"/>
    </location>
</feature>
<dbReference type="Pfam" id="PF03828">
    <property type="entry name" value="PAP_assoc"/>
    <property type="match status" value="1"/>
</dbReference>
<dbReference type="InterPro" id="IPR043519">
    <property type="entry name" value="NT_sf"/>
</dbReference>
<dbReference type="InterPro" id="IPR002058">
    <property type="entry name" value="PAP_assoc"/>
</dbReference>
<proteinExistence type="predicted"/>
<dbReference type="Proteomes" id="UP001303046">
    <property type="component" value="Unassembled WGS sequence"/>
</dbReference>
<evidence type="ECO:0000256" key="1">
    <source>
        <dbReference type="ARBA" id="ARBA00001936"/>
    </source>
</evidence>
<organism evidence="8 9">
    <name type="scientific">Necator americanus</name>
    <name type="common">Human hookworm</name>
    <dbReference type="NCBI Taxonomy" id="51031"/>
    <lineage>
        <taxon>Eukaryota</taxon>
        <taxon>Metazoa</taxon>
        <taxon>Ecdysozoa</taxon>
        <taxon>Nematoda</taxon>
        <taxon>Chromadorea</taxon>
        <taxon>Rhabditida</taxon>
        <taxon>Rhabditina</taxon>
        <taxon>Rhabditomorpha</taxon>
        <taxon>Strongyloidea</taxon>
        <taxon>Ancylostomatidae</taxon>
        <taxon>Bunostominae</taxon>
        <taxon>Necator</taxon>
    </lineage>
</organism>
<keyword evidence="5" id="KW-0460">Magnesium</keyword>
<comment type="cofactor">
    <cofactor evidence="1">
        <name>Mn(2+)</name>
        <dbReference type="ChEBI" id="CHEBI:29035"/>
    </cofactor>
</comment>
<dbReference type="CDD" id="cd05402">
    <property type="entry name" value="NT_PAP_TUTase"/>
    <property type="match status" value="1"/>
</dbReference>
<evidence type="ECO:0000259" key="6">
    <source>
        <dbReference type="Pfam" id="PF03828"/>
    </source>
</evidence>
<evidence type="ECO:0000256" key="4">
    <source>
        <dbReference type="ARBA" id="ARBA00022723"/>
    </source>
</evidence>
<evidence type="ECO:0000313" key="8">
    <source>
        <dbReference type="EMBL" id="KAK6740067.1"/>
    </source>
</evidence>
<keyword evidence="9" id="KW-1185">Reference proteome</keyword>
<dbReference type="EMBL" id="JAVFWL010000003">
    <property type="protein sequence ID" value="KAK6740067.1"/>
    <property type="molecule type" value="Genomic_DNA"/>
</dbReference>
<comment type="cofactor">
    <cofactor evidence="2">
        <name>Mg(2+)</name>
        <dbReference type="ChEBI" id="CHEBI:18420"/>
    </cofactor>
</comment>
<evidence type="ECO:0000256" key="2">
    <source>
        <dbReference type="ARBA" id="ARBA00001946"/>
    </source>
</evidence>
<feature type="domain" description="PAP-associated" evidence="6">
    <location>
        <begin position="319"/>
        <end position="368"/>
    </location>
</feature>
<dbReference type="Gene3D" id="3.30.460.10">
    <property type="entry name" value="Beta Polymerase, domain 2"/>
    <property type="match status" value="1"/>
</dbReference>
<comment type="caution">
    <text evidence="8">The sequence shown here is derived from an EMBL/GenBank/DDBJ whole genome shotgun (WGS) entry which is preliminary data.</text>
</comment>
<evidence type="ECO:0008006" key="10">
    <source>
        <dbReference type="Google" id="ProtNLM"/>
    </source>
</evidence>
<keyword evidence="4" id="KW-0479">Metal-binding</keyword>
<dbReference type="SUPFAM" id="SSF81631">
    <property type="entry name" value="PAP/OAS1 substrate-binding domain"/>
    <property type="match status" value="1"/>
</dbReference>
<keyword evidence="3" id="KW-0808">Transferase</keyword>
<name>A0ABR1CQF0_NECAM</name>
<protein>
    <recommendedName>
        <fullName evidence="10">PAP/25A associated domain protein</fullName>
    </recommendedName>
</protein>
<evidence type="ECO:0000256" key="3">
    <source>
        <dbReference type="ARBA" id="ARBA00022679"/>
    </source>
</evidence>
<dbReference type="InterPro" id="IPR054708">
    <property type="entry name" value="MTPAP-like_central"/>
</dbReference>
<evidence type="ECO:0000313" key="9">
    <source>
        <dbReference type="Proteomes" id="UP001303046"/>
    </source>
</evidence>
<reference evidence="8 9" key="1">
    <citation type="submission" date="2023-08" db="EMBL/GenBank/DDBJ databases">
        <title>A Necator americanus chromosomal reference genome.</title>
        <authorList>
            <person name="Ilik V."/>
            <person name="Petrzelkova K.J."/>
            <person name="Pardy F."/>
            <person name="Fuh T."/>
            <person name="Niatou-Singa F.S."/>
            <person name="Gouil Q."/>
            <person name="Baker L."/>
            <person name="Ritchie M.E."/>
            <person name="Jex A.R."/>
            <person name="Gazzola D."/>
            <person name="Li H."/>
            <person name="Toshio Fujiwara R."/>
            <person name="Zhan B."/>
            <person name="Aroian R.V."/>
            <person name="Pafco B."/>
            <person name="Schwarz E.M."/>
        </authorList>
    </citation>
    <scope>NUCLEOTIDE SEQUENCE [LARGE SCALE GENOMIC DNA]</scope>
    <source>
        <strain evidence="8 9">Aroian</strain>
        <tissue evidence="8">Whole animal</tissue>
    </source>
</reference>
<dbReference type="Gene3D" id="1.10.1410.10">
    <property type="match status" value="1"/>
</dbReference>
<accession>A0ABR1CQF0</accession>
<dbReference type="SUPFAM" id="SSF81301">
    <property type="entry name" value="Nucleotidyltransferase"/>
    <property type="match status" value="1"/>
</dbReference>
<dbReference type="Pfam" id="PF22600">
    <property type="entry name" value="MTPAP-like_central"/>
    <property type="match status" value="1"/>
</dbReference>
<dbReference type="PANTHER" id="PTHR12271">
    <property type="entry name" value="POLY A POLYMERASE CID PAP -RELATED"/>
    <property type="match status" value="1"/>
</dbReference>
<dbReference type="PANTHER" id="PTHR12271:SF132">
    <property type="entry name" value="PAP-ASSOCIATED DOMAIN-CONTAINING PROTEIN"/>
    <property type="match status" value="1"/>
</dbReference>
<gene>
    <name evidence="8" type="primary">Necator_chrIII.g9268</name>
    <name evidence="8" type="ORF">RB195_008503</name>
</gene>
<evidence type="ECO:0000259" key="7">
    <source>
        <dbReference type="Pfam" id="PF22600"/>
    </source>
</evidence>